<gene>
    <name evidence="4" type="primary">hisJ</name>
    <name evidence="4" type="ORF">LOM8899_04002</name>
</gene>
<keyword evidence="5" id="KW-1185">Reference proteome</keyword>
<dbReference type="EMBL" id="FXZK01000013">
    <property type="protein sequence ID" value="SMY09830.1"/>
    <property type="molecule type" value="Genomic_DNA"/>
</dbReference>
<sequence length="290" mass="31236">MRLRSTFAIAAPAAFGLILAALPASADVIPALHDALPEEYRDGIDAAVFNDWPPDEFMHDGELVGWSVDIAHEMEERLGVPFTYTATSFDAIIPGLVARRFDAGFSSFGSTPERLTELDFIPQRKIGTAFAIPVSSELQIATEEDVCGVSVAVLSGGWDNQLLETMSQESCVDAGLVAVDIQQHQTQNSAELAVQSGRAETTFASSAKMAYLAAQTGQFRVSDLVLQPVYSNIGVRRGDPLAQVMADAIQTMIDDGTYVEIMAKWGLDDSGMLEEALVITLENPEDTMGN</sequence>
<evidence type="ECO:0000256" key="1">
    <source>
        <dbReference type="ARBA" id="ARBA00022729"/>
    </source>
</evidence>
<accession>A0A238LLV8</accession>
<reference evidence="4 5" key="1">
    <citation type="submission" date="2017-05" db="EMBL/GenBank/DDBJ databases">
        <authorList>
            <person name="Song R."/>
            <person name="Chenine A.L."/>
            <person name="Ruprecht R.M."/>
        </authorList>
    </citation>
    <scope>NUCLEOTIDE SEQUENCE [LARGE SCALE GENOMIC DNA]</scope>
    <source>
        <strain evidence="4 5">CECT 8899</strain>
    </source>
</reference>
<evidence type="ECO:0000313" key="4">
    <source>
        <dbReference type="EMBL" id="SMY09830.1"/>
    </source>
</evidence>
<dbReference type="RefSeq" id="WP_093994005.1">
    <property type="nucleotide sequence ID" value="NZ_FXZK01000013.1"/>
</dbReference>
<organism evidence="4 5">
    <name type="scientific">Flavimaricola marinus</name>
    <dbReference type="NCBI Taxonomy" id="1819565"/>
    <lineage>
        <taxon>Bacteria</taxon>
        <taxon>Pseudomonadati</taxon>
        <taxon>Pseudomonadota</taxon>
        <taxon>Alphaproteobacteria</taxon>
        <taxon>Rhodobacterales</taxon>
        <taxon>Paracoccaceae</taxon>
        <taxon>Flavimaricola</taxon>
    </lineage>
</organism>
<evidence type="ECO:0000313" key="5">
    <source>
        <dbReference type="Proteomes" id="UP000201613"/>
    </source>
</evidence>
<dbReference type="PANTHER" id="PTHR35936">
    <property type="entry name" value="MEMBRANE-BOUND LYTIC MUREIN TRANSGLYCOSYLASE F"/>
    <property type="match status" value="1"/>
</dbReference>
<proteinExistence type="predicted"/>
<dbReference type="Gene3D" id="3.40.190.10">
    <property type="entry name" value="Periplasmic binding protein-like II"/>
    <property type="match status" value="2"/>
</dbReference>
<dbReference type="SUPFAM" id="SSF53850">
    <property type="entry name" value="Periplasmic binding protein-like II"/>
    <property type="match status" value="1"/>
</dbReference>
<dbReference type="Proteomes" id="UP000201613">
    <property type="component" value="Unassembled WGS sequence"/>
</dbReference>
<dbReference type="OrthoDB" id="9814231at2"/>
<evidence type="ECO:0000256" key="2">
    <source>
        <dbReference type="SAM" id="SignalP"/>
    </source>
</evidence>
<dbReference type="Pfam" id="PF00497">
    <property type="entry name" value="SBP_bac_3"/>
    <property type="match status" value="1"/>
</dbReference>
<feature type="chain" id="PRO_5011991735" evidence="2">
    <location>
        <begin position="27"/>
        <end position="290"/>
    </location>
</feature>
<dbReference type="InterPro" id="IPR001638">
    <property type="entry name" value="Solute-binding_3/MltF_N"/>
</dbReference>
<dbReference type="SMART" id="SM00062">
    <property type="entry name" value="PBPb"/>
    <property type="match status" value="1"/>
</dbReference>
<dbReference type="PANTHER" id="PTHR35936:SF17">
    <property type="entry name" value="ARGININE-BINDING EXTRACELLULAR PROTEIN ARTP"/>
    <property type="match status" value="1"/>
</dbReference>
<feature type="signal peptide" evidence="2">
    <location>
        <begin position="1"/>
        <end position="26"/>
    </location>
</feature>
<evidence type="ECO:0000259" key="3">
    <source>
        <dbReference type="SMART" id="SM00062"/>
    </source>
</evidence>
<name>A0A238LLV8_9RHOB</name>
<dbReference type="AlphaFoldDB" id="A0A238LLV8"/>
<protein>
    <submittedName>
        <fullName evidence="4">Histidine-binding periplasmic protein</fullName>
    </submittedName>
</protein>
<feature type="domain" description="Solute-binding protein family 3/N-terminal" evidence="3">
    <location>
        <begin position="43"/>
        <end position="269"/>
    </location>
</feature>
<keyword evidence="1 2" id="KW-0732">Signal</keyword>